<feature type="compositionally biased region" description="Acidic residues" evidence="1">
    <location>
        <begin position="363"/>
        <end position="372"/>
    </location>
</feature>
<dbReference type="Proteomes" id="UP000757232">
    <property type="component" value="Unassembled WGS sequence"/>
</dbReference>
<sequence>MPAALQSSQSKVSQVRSTSSRCAPIHNGANRKHTFTAEEVLCFLQSKGLIEIAKATDFVTDADIECIVKSSGFTRPHLEDKIVEAAFETLASGLPKIPPDNVVKMLEFSKAKKLGAAYKIAHKISWSSLKNDLNAKRAEILEGYRKYLISDVVIERCDMDKAQATGHNFPSTFSRRIPGMKVDAPPSSQPRIPAPHFECTSSMEPMENHTPTPTISKNRDEEHHPPRKAEKESSGRRAWYRNGEVGQTNIPCYVTLRRKKGFKRQEVRQNTLKNVPGIDDNSRKRKSGHTLHASQNCTGRTDERLDKPILMTDRNGGDPEGNTPGSAGGECRKRETMSVRTDILDAFQLAQSPESLPEKEEFGFSDEDDWTDEASPAIQSGALAKDSAKSGPVESPTTITLRKLAEMREQILEEKRTGVWQQRIRLRQQQRDFMNSPDSDYTFSDACRSPRPRQQCTFAFRGFRIEAPAAAERPSRQRHPAWYVREDLGSPTPMRVVLRGR</sequence>
<feature type="compositionally biased region" description="Polar residues" evidence="1">
    <location>
        <begin position="199"/>
        <end position="216"/>
    </location>
</feature>
<name>A0A9Q5HTW7_SANBA</name>
<feature type="region of interest" description="Disordered" evidence="1">
    <location>
        <begin position="351"/>
        <end position="372"/>
    </location>
</feature>
<feature type="compositionally biased region" description="Low complexity" evidence="1">
    <location>
        <begin position="1"/>
        <end position="21"/>
    </location>
</feature>
<protein>
    <submittedName>
        <fullName evidence="2">Uncharacterized protein</fullName>
    </submittedName>
</protein>
<organism evidence="2 3">
    <name type="scientific">Sanghuangporus baumii</name>
    <name type="common">Phellinus baumii</name>
    <dbReference type="NCBI Taxonomy" id="108892"/>
    <lineage>
        <taxon>Eukaryota</taxon>
        <taxon>Fungi</taxon>
        <taxon>Dikarya</taxon>
        <taxon>Basidiomycota</taxon>
        <taxon>Agaricomycotina</taxon>
        <taxon>Agaricomycetes</taxon>
        <taxon>Hymenochaetales</taxon>
        <taxon>Hymenochaetaceae</taxon>
        <taxon>Sanghuangporus</taxon>
    </lineage>
</organism>
<feature type="region of interest" description="Disordered" evidence="1">
    <location>
        <begin position="169"/>
        <end position="242"/>
    </location>
</feature>
<proteinExistence type="predicted"/>
<dbReference type="EMBL" id="LNZH02000207">
    <property type="protein sequence ID" value="OCB85784.1"/>
    <property type="molecule type" value="Genomic_DNA"/>
</dbReference>
<keyword evidence="3" id="KW-1185">Reference proteome</keyword>
<accession>A0A9Q5HTW7</accession>
<evidence type="ECO:0000313" key="2">
    <source>
        <dbReference type="EMBL" id="OCB85784.1"/>
    </source>
</evidence>
<feature type="region of interest" description="Disordered" evidence="1">
    <location>
        <begin position="1"/>
        <end position="27"/>
    </location>
</feature>
<evidence type="ECO:0000256" key="1">
    <source>
        <dbReference type="SAM" id="MobiDB-lite"/>
    </source>
</evidence>
<evidence type="ECO:0000313" key="3">
    <source>
        <dbReference type="Proteomes" id="UP000757232"/>
    </source>
</evidence>
<feature type="region of interest" description="Disordered" evidence="1">
    <location>
        <begin position="274"/>
        <end position="332"/>
    </location>
</feature>
<comment type="caution">
    <text evidence="2">The sequence shown here is derived from an EMBL/GenBank/DDBJ whole genome shotgun (WGS) entry which is preliminary data.</text>
</comment>
<feature type="compositionally biased region" description="Basic and acidic residues" evidence="1">
    <location>
        <begin position="217"/>
        <end position="235"/>
    </location>
</feature>
<reference evidence="2" key="1">
    <citation type="submission" date="2016-06" db="EMBL/GenBank/DDBJ databases">
        <title>Draft Genome sequence of the fungus Inonotus baumii.</title>
        <authorList>
            <person name="Zhu H."/>
            <person name="Lin W."/>
        </authorList>
    </citation>
    <scope>NUCLEOTIDE SEQUENCE</scope>
    <source>
        <strain evidence="2">821</strain>
    </source>
</reference>
<gene>
    <name evidence="2" type="ORF">A7U60_g7136</name>
</gene>
<dbReference type="AlphaFoldDB" id="A0A9Q5HTW7"/>